<feature type="region of interest" description="Disordered" evidence="7">
    <location>
        <begin position="645"/>
        <end position="674"/>
    </location>
</feature>
<dbReference type="GeneID" id="125544053"/>
<dbReference type="OrthoDB" id="10254310at2759"/>
<comment type="subcellular location">
    <subcellularLocation>
        <location evidence="1">Endomembrane system</location>
    </subcellularLocation>
</comment>
<dbReference type="Pfam" id="PF09066">
    <property type="entry name" value="B2-adapt-app_C"/>
    <property type="match status" value="1"/>
</dbReference>
<dbReference type="AlphaFoldDB" id="A0A8R7TVK8"/>
<dbReference type="KEGG" id="tua:125544053"/>
<dbReference type="Gene3D" id="1.25.10.10">
    <property type="entry name" value="Leucine-rich Repeat Variant"/>
    <property type="match status" value="1"/>
</dbReference>
<dbReference type="Pfam" id="PF01602">
    <property type="entry name" value="Adaptin_N"/>
    <property type="match status" value="1"/>
</dbReference>
<reference evidence="10" key="1">
    <citation type="journal article" date="2013" name="Nature">
        <title>Draft genome of the wheat A-genome progenitor Triticum urartu.</title>
        <authorList>
            <person name="Ling H.Q."/>
            <person name="Zhao S."/>
            <person name="Liu D."/>
            <person name="Wang J."/>
            <person name="Sun H."/>
            <person name="Zhang C."/>
            <person name="Fan H."/>
            <person name="Li D."/>
            <person name="Dong L."/>
            <person name="Tao Y."/>
            <person name="Gao C."/>
            <person name="Wu H."/>
            <person name="Li Y."/>
            <person name="Cui Y."/>
            <person name="Guo X."/>
            <person name="Zheng S."/>
            <person name="Wang B."/>
            <person name="Yu K."/>
            <person name="Liang Q."/>
            <person name="Yang W."/>
            <person name="Lou X."/>
            <person name="Chen J."/>
            <person name="Feng M."/>
            <person name="Jian J."/>
            <person name="Zhang X."/>
            <person name="Luo G."/>
            <person name="Jiang Y."/>
            <person name="Liu J."/>
            <person name="Wang Z."/>
            <person name="Sha Y."/>
            <person name="Zhang B."/>
            <person name="Wu H."/>
            <person name="Tang D."/>
            <person name="Shen Q."/>
            <person name="Xue P."/>
            <person name="Zou S."/>
            <person name="Wang X."/>
            <person name="Liu X."/>
            <person name="Wang F."/>
            <person name="Yang Y."/>
            <person name="An X."/>
            <person name="Dong Z."/>
            <person name="Zhang K."/>
            <person name="Zhang X."/>
            <person name="Luo M.C."/>
            <person name="Dvorak J."/>
            <person name="Tong Y."/>
            <person name="Wang J."/>
            <person name="Yang H."/>
            <person name="Li Z."/>
            <person name="Wang D."/>
            <person name="Zhang A."/>
            <person name="Wang J."/>
        </authorList>
    </citation>
    <scope>NUCLEOTIDE SEQUENCE</scope>
    <source>
        <strain evidence="10">cv. G1812</strain>
    </source>
</reference>
<dbReference type="InterPro" id="IPR002553">
    <property type="entry name" value="Clathrin/coatomer_adapt-like_N"/>
</dbReference>
<feature type="region of interest" description="Disordered" evidence="7">
    <location>
        <begin position="1"/>
        <end position="42"/>
    </location>
</feature>
<comment type="similarity">
    <text evidence="2 6">Belongs to the adaptor complexes large subunit family.</text>
</comment>
<dbReference type="RefSeq" id="XP_048563548.1">
    <property type="nucleotide sequence ID" value="XM_048707591.1"/>
</dbReference>
<evidence type="ECO:0000256" key="7">
    <source>
        <dbReference type="SAM" id="MobiDB-lite"/>
    </source>
</evidence>
<dbReference type="InterPro" id="IPR011989">
    <property type="entry name" value="ARM-like"/>
</dbReference>
<evidence type="ECO:0000313" key="9">
    <source>
        <dbReference type="EnsemblPlants" id="TuG1812G0300002539.01.T01"/>
    </source>
</evidence>
<sequence length="841" mass="92724">MAPTAPSPAKSASPSQPSGKSEVSDLKQQLRQLAGSRAPDADDQRRDVFKRVISCMTAGIDVSAAFGEMVLCSATSDVVLKKMCYLYVGVHARAHPDLALLTINFLQRDCRDQDPTIRGLALRSLCSLRVPNLVEYLVTPLTTGLKDPSAYVRMVAAVGAAKLYHISATTCLDADLPAALKALMLSDPDAQVVANCLHSLLEIWTLEAANSEAAGREIETLYSKPVVFYLLNKIKEFSEWAQCHVLELASKFLPSDNNEIFDIMNLLEDRLQHANGAVVLATIKVFLHLTMSMTDVHQQVYERIKAPLLTLVGAGSPEQSYSVLCHLHLLVMRAPMLFSSDYKSFYCQFSDPSYVKKLKLEMLTAIANESNTYEIVTELCEYAGNVDVPIARESIRAVGKIALQQYDVNAIVDRLLQFLEMDKDYVTAETLVLVKDLLRKYPQWSHDCIAVVGNISSQNIQEPKGKAALIWMLGEYSQDMYDAPYVLENLVDNWDEEQSPEVRLHLLTAVMKCFFKRPPETQKALGATLAAGLADTHQDVHDRALFYYRLLQYDPAVAERVVNPPKQAVSVFADTQSSEIKDRIFDEFNSLSVVYQKPSYMFTDKEHRGTFEYSEDLANLTVGAEAPETVISAQRYQENDNDLLLSTSDKEDNGIRSSNGSYTSTYNAPSDLLSSQTPAETALINPGSSTYSTQTNFSLDDLLGLGVPDAPAPPPPPALALNSKPVLDPATFQKKWGQLALSFSQECSLSPQGAASLMNPQSLIRHMQSNYIQCIASGGQPPNYKFYFYGQKAGAAAFYLVECIVNTASAKAQLKIKAEDGTTAEAFSTLFQSVLSQFGHS</sequence>
<dbReference type="InterPro" id="IPR015151">
    <property type="entry name" value="B-adaptin_app_sub_C"/>
</dbReference>
<reference evidence="9" key="2">
    <citation type="submission" date="2018-03" db="EMBL/GenBank/DDBJ databases">
        <title>The Triticum urartu genome reveals the dynamic nature of wheat genome evolution.</title>
        <authorList>
            <person name="Ling H."/>
            <person name="Ma B."/>
            <person name="Shi X."/>
            <person name="Liu H."/>
            <person name="Dong L."/>
            <person name="Sun H."/>
            <person name="Cao Y."/>
            <person name="Gao Q."/>
            <person name="Zheng S."/>
            <person name="Li Y."/>
            <person name="Yu Y."/>
            <person name="Du H."/>
            <person name="Qi M."/>
            <person name="Li Y."/>
            <person name="Yu H."/>
            <person name="Cui Y."/>
            <person name="Wang N."/>
            <person name="Chen C."/>
            <person name="Wu H."/>
            <person name="Zhao Y."/>
            <person name="Zhang J."/>
            <person name="Li Y."/>
            <person name="Zhou W."/>
            <person name="Zhang B."/>
            <person name="Hu W."/>
            <person name="Eijk M."/>
            <person name="Tang J."/>
            <person name="Witsenboer H."/>
            <person name="Zhao S."/>
            <person name="Li Z."/>
            <person name="Zhang A."/>
            <person name="Wang D."/>
            <person name="Liang C."/>
        </authorList>
    </citation>
    <scope>NUCLEOTIDE SEQUENCE [LARGE SCALE GENOMIC DNA]</scope>
    <source>
        <strain evidence="9">cv. G1812</strain>
    </source>
</reference>
<dbReference type="Proteomes" id="UP000015106">
    <property type="component" value="Chromosome 3"/>
</dbReference>
<comment type="function">
    <text evidence="6">Subunit of clathrin-associated adaptor protein complex that plays a role in protein sorting in the late-Golgi/trans-Golgi network (TGN) and/or endosomes. The AP complexes mediate both the recruitment of clathrin to membranes and the recognition of sorting signals within the cytosolic tails of transmembrane cargo molecules.</text>
</comment>
<comment type="subunit">
    <text evidence="6">Adaptor protein complexes are heterotetramers composed of two large adaptins (beta-type subunit and alpha-type or delta-type or epsilon-type or gamma-type subunit), a medium adaptin (mu-type subunit) and a small adaptin (sigma-type subunit).</text>
</comment>
<evidence type="ECO:0000313" key="10">
    <source>
        <dbReference type="Proteomes" id="UP000015106"/>
    </source>
</evidence>
<dbReference type="GO" id="GO:0006886">
    <property type="term" value="P:intracellular protein transport"/>
    <property type="evidence" value="ECO:0007669"/>
    <property type="project" value="InterPro"/>
</dbReference>
<feature type="compositionally biased region" description="Low complexity" evidence="7">
    <location>
        <begin position="1"/>
        <end position="18"/>
    </location>
</feature>
<organism evidence="9 10">
    <name type="scientific">Triticum urartu</name>
    <name type="common">Red wild einkorn</name>
    <name type="synonym">Crithodium urartu</name>
    <dbReference type="NCBI Taxonomy" id="4572"/>
    <lineage>
        <taxon>Eukaryota</taxon>
        <taxon>Viridiplantae</taxon>
        <taxon>Streptophyta</taxon>
        <taxon>Embryophyta</taxon>
        <taxon>Tracheophyta</taxon>
        <taxon>Spermatophyta</taxon>
        <taxon>Magnoliopsida</taxon>
        <taxon>Liliopsida</taxon>
        <taxon>Poales</taxon>
        <taxon>Poaceae</taxon>
        <taxon>BOP clade</taxon>
        <taxon>Pooideae</taxon>
        <taxon>Triticodae</taxon>
        <taxon>Triticeae</taxon>
        <taxon>Triticinae</taxon>
        <taxon>Triticum</taxon>
    </lineage>
</organism>
<keyword evidence="3 6" id="KW-0813">Transport</keyword>
<feature type="domain" description="Beta-adaptin appendage C-terminal subdomain" evidence="8">
    <location>
        <begin position="719"/>
        <end position="836"/>
    </location>
</feature>
<dbReference type="SUPFAM" id="SSF48371">
    <property type="entry name" value="ARM repeat"/>
    <property type="match status" value="1"/>
</dbReference>
<dbReference type="InterPro" id="IPR026739">
    <property type="entry name" value="AP_beta"/>
</dbReference>
<evidence type="ECO:0000256" key="2">
    <source>
        <dbReference type="ARBA" id="ARBA00006613"/>
    </source>
</evidence>
<feature type="compositionally biased region" description="Polar residues" evidence="7">
    <location>
        <begin position="655"/>
        <end position="674"/>
    </location>
</feature>
<dbReference type="EnsemblPlants" id="TuG1812G0300002539.01.T01">
    <property type="protein sequence ID" value="TuG1812G0300002539.01.T01"/>
    <property type="gene ID" value="TuG1812G0300002539.01"/>
</dbReference>
<evidence type="ECO:0000256" key="4">
    <source>
        <dbReference type="ARBA" id="ARBA00022927"/>
    </source>
</evidence>
<dbReference type="GO" id="GO:0016192">
    <property type="term" value="P:vesicle-mediated transport"/>
    <property type="evidence" value="ECO:0007669"/>
    <property type="project" value="InterPro"/>
</dbReference>
<evidence type="ECO:0000259" key="8">
    <source>
        <dbReference type="SMART" id="SM01020"/>
    </source>
</evidence>
<dbReference type="Gene3D" id="3.30.310.10">
    <property type="entry name" value="TATA-Binding Protein"/>
    <property type="match status" value="1"/>
</dbReference>
<name>A0A8R7TVK8_TRIUA</name>
<reference evidence="9" key="3">
    <citation type="submission" date="2022-06" db="UniProtKB">
        <authorList>
            <consortium name="EnsemblPlants"/>
        </authorList>
    </citation>
    <scope>IDENTIFICATION</scope>
</reference>
<dbReference type="GO" id="GO:0030276">
    <property type="term" value="F:clathrin binding"/>
    <property type="evidence" value="ECO:0007669"/>
    <property type="project" value="InterPro"/>
</dbReference>
<keyword evidence="10" id="KW-1185">Reference proteome</keyword>
<dbReference type="InterPro" id="IPR016342">
    <property type="entry name" value="AP_complex_bsu_1_2_4"/>
</dbReference>
<protein>
    <recommendedName>
        <fullName evidence="6">Beta-adaptin-like protein</fullName>
    </recommendedName>
</protein>
<dbReference type="InterPro" id="IPR016024">
    <property type="entry name" value="ARM-type_fold"/>
</dbReference>
<evidence type="ECO:0000256" key="1">
    <source>
        <dbReference type="ARBA" id="ARBA00004308"/>
    </source>
</evidence>
<dbReference type="Gramene" id="TuG1812G0300002539.01.T01">
    <property type="protein sequence ID" value="TuG1812G0300002539.01.T01"/>
    <property type="gene ID" value="TuG1812G0300002539.01"/>
</dbReference>
<accession>A0A8R7TVK8</accession>
<dbReference type="FunFam" id="1.25.10.10:FF:000113">
    <property type="entry name" value="Beta-adaptin-like protein A"/>
    <property type="match status" value="1"/>
</dbReference>
<keyword evidence="5 6" id="KW-0472">Membrane</keyword>
<dbReference type="InterPro" id="IPR012295">
    <property type="entry name" value="TBP_dom_sf"/>
</dbReference>
<dbReference type="SMART" id="SM01020">
    <property type="entry name" value="B2-adapt-app_C"/>
    <property type="match status" value="1"/>
</dbReference>
<evidence type="ECO:0000256" key="6">
    <source>
        <dbReference type="PIRNR" id="PIRNR002291"/>
    </source>
</evidence>
<dbReference type="PANTHER" id="PTHR11134">
    <property type="entry name" value="ADAPTOR COMPLEX SUBUNIT BETA FAMILY MEMBER"/>
    <property type="match status" value="1"/>
</dbReference>
<dbReference type="GO" id="GO:0030131">
    <property type="term" value="C:clathrin adaptor complex"/>
    <property type="evidence" value="ECO:0007669"/>
    <property type="project" value="InterPro"/>
</dbReference>
<proteinExistence type="inferred from homology"/>
<evidence type="ECO:0000256" key="3">
    <source>
        <dbReference type="ARBA" id="ARBA00022448"/>
    </source>
</evidence>
<dbReference type="FunFam" id="3.30.310.10:FF:000014">
    <property type="entry name" value="Beta-adaptin-like protein"/>
    <property type="match status" value="1"/>
</dbReference>
<evidence type="ECO:0000256" key="5">
    <source>
        <dbReference type="ARBA" id="ARBA00023136"/>
    </source>
</evidence>
<dbReference type="PIRSF" id="PIRSF002291">
    <property type="entry name" value="AP_complex_beta"/>
    <property type="match status" value="1"/>
</dbReference>
<keyword evidence="4 6" id="KW-0653">Protein transport</keyword>
<dbReference type="GO" id="GO:0012505">
    <property type="term" value="C:endomembrane system"/>
    <property type="evidence" value="ECO:0007669"/>
    <property type="project" value="UniProtKB-SubCell"/>
</dbReference>
<gene>
    <name evidence="9" type="primary">LOC125544053</name>
</gene>